<dbReference type="SUPFAM" id="SSF48452">
    <property type="entry name" value="TPR-like"/>
    <property type="match status" value="1"/>
</dbReference>
<dbReference type="EMBL" id="JAEPRB010000100">
    <property type="protein sequence ID" value="KAG2221788.1"/>
    <property type="molecule type" value="Genomic_DNA"/>
</dbReference>
<protein>
    <recommendedName>
        <fullName evidence="3">F-box domain-containing protein</fullName>
    </recommendedName>
</protein>
<dbReference type="Proteomes" id="UP000646827">
    <property type="component" value="Unassembled WGS sequence"/>
</dbReference>
<accession>A0A8H7S5D2</accession>
<dbReference type="SUPFAM" id="SSF81383">
    <property type="entry name" value="F-box domain"/>
    <property type="match status" value="1"/>
</dbReference>
<reference evidence="1 2" key="1">
    <citation type="submission" date="2020-12" db="EMBL/GenBank/DDBJ databases">
        <title>Metabolic potential, ecology and presence of endohyphal bacteria is reflected in genomic diversity of Mucoromycotina.</title>
        <authorList>
            <person name="Muszewska A."/>
            <person name="Okrasinska A."/>
            <person name="Steczkiewicz K."/>
            <person name="Drgas O."/>
            <person name="Orlowska M."/>
            <person name="Perlinska-Lenart U."/>
            <person name="Aleksandrzak-Piekarczyk T."/>
            <person name="Szatraj K."/>
            <person name="Zielenkiewicz U."/>
            <person name="Pilsyk S."/>
            <person name="Malc E."/>
            <person name="Mieczkowski P."/>
            <person name="Kruszewska J.S."/>
            <person name="Biernat P."/>
            <person name="Pawlowska J."/>
        </authorList>
    </citation>
    <scope>NUCLEOTIDE SEQUENCE [LARGE SCALE GENOMIC DNA]</scope>
    <source>
        <strain evidence="1 2">CBS 142.35</strain>
    </source>
</reference>
<evidence type="ECO:0008006" key="3">
    <source>
        <dbReference type="Google" id="ProtNLM"/>
    </source>
</evidence>
<evidence type="ECO:0000313" key="1">
    <source>
        <dbReference type="EMBL" id="KAG2221788.1"/>
    </source>
</evidence>
<sequence length="250" mass="28596">MNAQVLDTYKLKSFNVSTIDHVRNTYQNNNFKDSIECVTGDVNDQIMNLVASHDVCASSYAMTGNYVDAIQGAKLMIKLMPLAGYLRLGDLHTLHSNHFKAMKAYQQAMSYIDGENDNDGSCKAHLKKRYEYAKTRTESHTDMINKLPREILDIIMIEHLTLSDRIVLLDVCQSWRNVAASSHSWWSSIKCDGGRHGLTADELFNLSCHVGHHILDMEIYVNRYENFDVIFTQMINGKFNHLKKLTIKCK</sequence>
<dbReference type="OrthoDB" id="2269034at2759"/>
<dbReference type="InterPro" id="IPR036047">
    <property type="entry name" value="F-box-like_dom_sf"/>
</dbReference>
<dbReference type="Gene3D" id="1.20.1280.50">
    <property type="match status" value="1"/>
</dbReference>
<proteinExistence type="predicted"/>
<dbReference type="AlphaFoldDB" id="A0A8H7S5D2"/>
<evidence type="ECO:0000313" key="2">
    <source>
        <dbReference type="Proteomes" id="UP000646827"/>
    </source>
</evidence>
<gene>
    <name evidence="1" type="ORF">INT45_003428</name>
</gene>
<keyword evidence="2" id="KW-1185">Reference proteome</keyword>
<name>A0A8H7S5D2_9FUNG</name>
<organism evidence="1 2">
    <name type="scientific">Circinella minor</name>
    <dbReference type="NCBI Taxonomy" id="1195481"/>
    <lineage>
        <taxon>Eukaryota</taxon>
        <taxon>Fungi</taxon>
        <taxon>Fungi incertae sedis</taxon>
        <taxon>Mucoromycota</taxon>
        <taxon>Mucoromycotina</taxon>
        <taxon>Mucoromycetes</taxon>
        <taxon>Mucorales</taxon>
        <taxon>Lichtheimiaceae</taxon>
        <taxon>Circinella</taxon>
    </lineage>
</organism>
<comment type="caution">
    <text evidence="1">The sequence shown here is derived from an EMBL/GenBank/DDBJ whole genome shotgun (WGS) entry which is preliminary data.</text>
</comment>
<dbReference type="InterPro" id="IPR011990">
    <property type="entry name" value="TPR-like_helical_dom_sf"/>
</dbReference>
<dbReference type="Gene3D" id="1.25.40.10">
    <property type="entry name" value="Tetratricopeptide repeat domain"/>
    <property type="match status" value="1"/>
</dbReference>